<organism evidence="1 2">
    <name type="scientific">Trinickia symbiotica</name>
    <dbReference type="NCBI Taxonomy" id="863227"/>
    <lineage>
        <taxon>Bacteria</taxon>
        <taxon>Pseudomonadati</taxon>
        <taxon>Pseudomonadota</taxon>
        <taxon>Betaproteobacteria</taxon>
        <taxon>Burkholderiales</taxon>
        <taxon>Burkholderiaceae</taxon>
        <taxon>Trinickia</taxon>
    </lineage>
</organism>
<dbReference type="InterPro" id="IPR021312">
    <property type="entry name" value="DUF2889"/>
</dbReference>
<dbReference type="Pfam" id="PF11136">
    <property type="entry name" value="DUF2889"/>
    <property type="match status" value="1"/>
</dbReference>
<reference evidence="1 2" key="1">
    <citation type="submission" date="2018-03" db="EMBL/GenBank/DDBJ databases">
        <title>Whole genome analyses suggest that Burkholderia sensu lato contains two further novel genera in the rhizoxinica-symbiotica group Mycetohabitans gen. nov., and Trinickia gen. nov.: implications for the evolution of diazotrophy and nodulation in the Burkholderiaceae.</title>
        <authorList>
            <person name="Estrada De Los Santos P."/>
            <person name="Palmer M."/>
            <person name="Chavez-Ramirez B."/>
            <person name="Steenkamp E.T."/>
            <person name="Hirsch A.M."/>
            <person name="Manyaka P."/>
            <person name="Maluk M."/>
            <person name="Lafos M."/>
            <person name="Crook M."/>
            <person name="Gross E."/>
            <person name="Simon M.F."/>
            <person name="Bueno Dos Reis Junior F."/>
            <person name="Poole P.S."/>
            <person name="Venter S.N."/>
            <person name="James E.K."/>
        </authorList>
    </citation>
    <scope>NUCLEOTIDE SEQUENCE [LARGE SCALE GENOMIC DNA]</scope>
    <source>
        <strain evidence="1 2">JPY-366</strain>
    </source>
</reference>
<dbReference type="AlphaFoldDB" id="A0A2T3XRF5"/>
<name>A0A2T3XRF5_9BURK</name>
<comment type="caution">
    <text evidence="1">The sequence shown here is derived from an EMBL/GenBank/DDBJ whole genome shotgun (WGS) entry which is preliminary data.</text>
</comment>
<proteinExistence type="predicted"/>
<protein>
    <recommendedName>
        <fullName evidence="3">DUF2889 domain-containing protein</fullName>
    </recommendedName>
</protein>
<dbReference type="Proteomes" id="UP000240638">
    <property type="component" value="Unassembled WGS sequence"/>
</dbReference>
<sequence>MAFSTAVHRREIHHRSINMTVYARDDGLYDIEARLVDTKPFAFPLLARSEPLPAGAPLHDLSLRVTVNEDYVVKSIEASSDETPFDICTEAESTLSPLVGERIGAGWSSMVKQKLQGSSTCTHLRELLIPIGTAAIQGVNGLRREGHVSVDASQTNVKLDSCYAFARDRKVVRLYWPDDFKPKCNKAG</sequence>
<dbReference type="EMBL" id="PYUC01000009">
    <property type="protein sequence ID" value="PTB19093.1"/>
    <property type="molecule type" value="Genomic_DNA"/>
</dbReference>
<gene>
    <name evidence="1" type="ORF">C9I57_18745</name>
</gene>
<evidence type="ECO:0008006" key="3">
    <source>
        <dbReference type="Google" id="ProtNLM"/>
    </source>
</evidence>
<evidence type="ECO:0000313" key="2">
    <source>
        <dbReference type="Proteomes" id="UP000240638"/>
    </source>
</evidence>
<evidence type="ECO:0000313" key="1">
    <source>
        <dbReference type="EMBL" id="PTB19093.1"/>
    </source>
</evidence>
<dbReference type="RefSeq" id="WP_107152148.1">
    <property type="nucleotide sequence ID" value="NZ_PYUC01000009.1"/>
</dbReference>
<accession>A0A2T3XRF5</accession>